<comment type="caution">
    <text evidence="6">The sequence shown here is derived from an EMBL/GenBank/DDBJ whole genome shotgun (WGS) entry which is preliminary data.</text>
</comment>
<evidence type="ECO:0000256" key="3">
    <source>
        <dbReference type="ARBA" id="ARBA00012638"/>
    </source>
</evidence>
<protein>
    <recommendedName>
        <fullName evidence="3">phosphatidate phosphatase</fullName>
        <ecNumber evidence="3">3.1.3.4</ecNumber>
    </recommendedName>
</protein>
<sequence length="555" mass="62755">MRKRIGSFISGISEALSFNQATLSGALDVIVIEHEDGSMFCTPFHVRFGKFKLLRSMQKKVRIAVNGKLTDICMRLGKAGEAYFIKGETLNDAPDLPPSPIISPEQCILDNLEDLEEDEEDKKSVEELLVKSPEAIMKELEQETIQTKWAWPWTKPPTETKPRSSYIGSIFGMFRKKSVTIETKIEANESFAMSLCGYSDTDIDLKTFEENIVSYEDFQSNPWEIISDPKFVVKIDGKFYNWESAVPHIMSMLAFKRPLYDDQKSPTLLQKEENKEENGDKHPDVEIITDVKEEVVYEKTLLLTSQQLKHLNLTKGVNTVTYTVEGDYRGEQSITGKIYLWDSNSKIVVSDIDGTITRSDVLGQFLPLVGKDWSHPGVVGLYNGIIQNGYKLLYLSSRAIGQVGITKGYLNSLNQNNQVLPDGPVIMSPDRLVVSFIREVIKRMPQKFKAGVLRDIASLFPEDKNPFYAGFGNRDTDAIAYRAAGISLHKIFIISPNGNVKTINQTFVKSYLELNDVVSELFPSLNGLEESSNWEYTDLNYWKAHYAPTLEDEVD</sequence>
<dbReference type="InterPro" id="IPR031315">
    <property type="entry name" value="LNS2/PITP"/>
</dbReference>
<organism evidence="6 7">
    <name type="scientific">Blepharisma stoltei</name>
    <dbReference type="NCBI Taxonomy" id="1481888"/>
    <lineage>
        <taxon>Eukaryota</taxon>
        <taxon>Sar</taxon>
        <taxon>Alveolata</taxon>
        <taxon>Ciliophora</taxon>
        <taxon>Postciliodesmatophora</taxon>
        <taxon>Heterotrichea</taxon>
        <taxon>Heterotrichida</taxon>
        <taxon>Blepharismidae</taxon>
        <taxon>Blepharisma</taxon>
    </lineage>
</organism>
<proteinExistence type="inferred from homology"/>
<dbReference type="Pfam" id="PF16876">
    <property type="entry name" value="Lipin_mid"/>
    <property type="match status" value="1"/>
</dbReference>
<dbReference type="InterPro" id="IPR026058">
    <property type="entry name" value="LIPIN"/>
</dbReference>
<gene>
    <name evidence="6" type="ORF">BSTOLATCC_MIC38747</name>
</gene>
<comment type="cofactor">
    <cofactor evidence="1">
        <name>Mg(2+)</name>
        <dbReference type="ChEBI" id="CHEBI:18420"/>
    </cofactor>
</comment>
<dbReference type="GO" id="GO:0008195">
    <property type="term" value="F:phosphatidate phosphatase activity"/>
    <property type="evidence" value="ECO:0007669"/>
    <property type="project" value="UniProtKB-EC"/>
</dbReference>
<dbReference type="AlphaFoldDB" id="A0AAU9JGU8"/>
<keyword evidence="7" id="KW-1185">Reference proteome</keyword>
<keyword evidence="4" id="KW-0378">Hydrolase</keyword>
<feature type="domain" description="LNS2/PITP" evidence="5">
    <location>
        <begin position="347"/>
        <end position="503"/>
    </location>
</feature>
<dbReference type="PANTHER" id="PTHR12181">
    <property type="entry name" value="LIPIN"/>
    <property type="match status" value="1"/>
</dbReference>
<evidence type="ECO:0000256" key="1">
    <source>
        <dbReference type="ARBA" id="ARBA00001946"/>
    </source>
</evidence>
<dbReference type="PANTHER" id="PTHR12181:SF12">
    <property type="entry name" value="PHOSPHATIDATE PHOSPHATASE"/>
    <property type="match status" value="1"/>
</dbReference>
<accession>A0AAU9JGU8</accession>
<dbReference type="InterPro" id="IPR036412">
    <property type="entry name" value="HAD-like_sf"/>
</dbReference>
<dbReference type="InterPro" id="IPR007651">
    <property type="entry name" value="Lipin_N"/>
</dbReference>
<evidence type="ECO:0000256" key="4">
    <source>
        <dbReference type="ARBA" id="ARBA00022801"/>
    </source>
</evidence>
<dbReference type="Proteomes" id="UP001162131">
    <property type="component" value="Unassembled WGS sequence"/>
</dbReference>
<evidence type="ECO:0000259" key="5">
    <source>
        <dbReference type="SMART" id="SM00775"/>
    </source>
</evidence>
<dbReference type="SUPFAM" id="SSF56784">
    <property type="entry name" value="HAD-like"/>
    <property type="match status" value="1"/>
</dbReference>
<comment type="similarity">
    <text evidence="2">Belongs to the lipin family.</text>
</comment>
<dbReference type="EC" id="3.1.3.4" evidence="3"/>
<reference evidence="6" key="1">
    <citation type="submission" date="2021-09" db="EMBL/GenBank/DDBJ databases">
        <authorList>
            <consortium name="AG Swart"/>
            <person name="Singh M."/>
            <person name="Singh A."/>
            <person name="Seah K."/>
            <person name="Emmerich C."/>
        </authorList>
    </citation>
    <scope>NUCLEOTIDE SEQUENCE</scope>
    <source>
        <strain evidence="6">ATCC30299</strain>
    </source>
</reference>
<dbReference type="Pfam" id="PF04571">
    <property type="entry name" value="Lipin_N"/>
    <property type="match status" value="1"/>
</dbReference>
<dbReference type="EMBL" id="CAJZBQ010000038">
    <property type="protein sequence ID" value="CAG9325494.1"/>
    <property type="molecule type" value="Genomic_DNA"/>
</dbReference>
<name>A0AAU9JGU8_9CILI</name>
<dbReference type="Pfam" id="PF08235">
    <property type="entry name" value="LNS2"/>
    <property type="match status" value="1"/>
</dbReference>
<evidence type="ECO:0000313" key="6">
    <source>
        <dbReference type="EMBL" id="CAG9325494.1"/>
    </source>
</evidence>
<evidence type="ECO:0000313" key="7">
    <source>
        <dbReference type="Proteomes" id="UP001162131"/>
    </source>
</evidence>
<dbReference type="SMART" id="SM00775">
    <property type="entry name" value="LNS2"/>
    <property type="match status" value="1"/>
</dbReference>
<dbReference type="InterPro" id="IPR013209">
    <property type="entry name" value="LNS2"/>
</dbReference>
<dbReference type="InterPro" id="IPR031703">
    <property type="entry name" value="Lipin_mid"/>
</dbReference>
<evidence type="ECO:0000256" key="2">
    <source>
        <dbReference type="ARBA" id="ARBA00005476"/>
    </source>
</evidence>